<dbReference type="PANTHER" id="PTHR35711">
    <property type="entry name" value="EXPRESSED PROTEIN"/>
    <property type="match status" value="1"/>
</dbReference>
<evidence type="ECO:0000256" key="1">
    <source>
        <dbReference type="SAM" id="MobiDB-lite"/>
    </source>
</evidence>
<feature type="region of interest" description="Disordered" evidence="1">
    <location>
        <begin position="566"/>
        <end position="589"/>
    </location>
</feature>
<accession>A0A3M7S9S5</accession>
<name>A0A3M7S9S5_BRAPC</name>
<gene>
    <name evidence="3" type="ORF">BpHYR1_043908</name>
</gene>
<evidence type="ECO:0000313" key="4">
    <source>
        <dbReference type="Proteomes" id="UP000276133"/>
    </source>
</evidence>
<dbReference type="SUPFAM" id="SSF50729">
    <property type="entry name" value="PH domain-like"/>
    <property type="match status" value="1"/>
</dbReference>
<evidence type="ECO:0000259" key="2">
    <source>
        <dbReference type="PROSITE" id="PS50196"/>
    </source>
</evidence>
<feature type="compositionally biased region" description="Acidic residues" evidence="1">
    <location>
        <begin position="893"/>
        <end position="921"/>
    </location>
</feature>
<reference evidence="3 4" key="1">
    <citation type="journal article" date="2018" name="Sci. Rep.">
        <title>Genomic signatures of local adaptation to the degree of environmental predictability in rotifers.</title>
        <authorList>
            <person name="Franch-Gras L."/>
            <person name="Hahn C."/>
            <person name="Garcia-Roger E.M."/>
            <person name="Carmona M.J."/>
            <person name="Serra M."/>
            <person name="Gomez A."/>
        </authorList>
    </citation>
    <scope>NUCLEOTIDE SEQUENCE [LARGE SCALE GENOMIC DNA]</scope>
    <source>
        <strain evidence="3">HYR1</strain>
    </source>
</reference>
<dbReference type="AlphaFoldDB" id="A0A3M7S9S5"/>
<dbReference type="Proteomes" id="UP000276133">
    <property type="component" value="Unassembled WGS sequence"/>
</dbReference>
<dbReference type="STRING" id="10195.A0A3M7S9S5"/>
<protein>
    <recommendedName>
        <fullName evidence="2">RanBD1 domain-containing protein</fullName>
    </recommendedName>
</protein>
<dbReference type="PANTHER" id="PTHR35711:SF1">
    <property type="entry name" value="ECTODERMAL, ISOFORM F"/>
    <property type="match status" value="1"/>
</dbReference>
<proteinExistence type="predicted"/>
<dbReference type="EMBL" id="REGN01001811">
    <property type="protein sequence ID" value="RNA32375.1"/>
    <property type="molecule type" value="Genomic_DNA"/>
</dbReference>
<keyword evidence="4" id="KW-1185">Reference proteome</keyword>
<feature type="region of interest" description="Disordered" evidence="1">
    <location>
        <begin position="885"/>
        <end position="921"/>
    </location>
</feature>
<organism evidence="3 4">
    <name type="scientific">Brachionus plicatilis</name>
    <name type="common">Marine rotifer</name>
    <name type="synonym">Brachionus muelleri</name>
    <dbReference type="NCBI Taxonomy" id="10195"/>
    <lineage>
        <taxon>Eukaryota</taxon>
        <taxon>Metazoa</taxon>
        <taxon>Spiralia</taxon>
        <taxon>Gnathifera</taxon>
        <taxon>Rotifera</taxon>
        <taxon>Eurotatoria</taxon>
        <taxon>Monogononta</taxon>
        <taxon>Pseudotrocha</taxon>
        <taxon>Ploima</taxon>
        <taxon>Brachionidae</taxon>
        <taxon>Brachionus</taxon>
    </lineage>
</organism>
<dbReference type="InterPro" id="IPR000156">
    <property type="entry name" value="Ran_bind_dom"/>
</dbReference>
<feature type="domain" description="RanBD1" evidence="2">
    <location>
        <begin position="975"/>
        <end position="1092"/>
    </location>
</feature>
<evidence type="ECO:0000313" key="3">
    <source>
        <dbReference type="EMBL" id="RNA32375.1"/>
    </source>
</evidence>
<dbReference type="PROSITE" id="PS50196">
    <property type="entry name" value="RANBD1"/>
    <property type="match status" value="1"/>
</dbReference>
<dbReference type="OrthoDB" id="10497938at2759"/>
<feature type="non-terminal residue" evidence="3">
    <location>
        <position position="1"/>
    </location>
</feature>
<comment type="caution">
    <text evidence="3">The sequence shown here is derived from an EMBL/GenBank/DDBJ whole genome shotgun (WGS) entry which is preliminary data.</text>
</comment>
<sequence length="1231" mass="145411">VHEVFTAFLNISQTNDFLICRIEHVCDSNISNIYETNTLDYADKTCLENQSFNLNYLIWHGLSSTNFSSKCTDLSEIPAYFFFRSTKNGSRSMAKFGVENLSICNLESLSLMDLKVFYYSVFYQALSILKSESGFALRPFWLETNLSNPYQCDWWRHSAQEVLRSKTSQNFMSSSLDDLGYFIKIDSKKQTEILRILELIRLKNPSVKIQTGIKSEIKYKIDLEIVILVAKYFQFLNDSIDCLNVSECMIERDTILQKYGQSFVSLNSESTHSPKEKQFYIKNYLLRYWNFTLKQSIKLKQVLYSVEDYMTEPLSETFTLNESTMNSTSQANQLNLYENYFILYKAQDRGMLSPAKLLPKDRPSSKDLKLFSPESTSLKSKMASPCFDSTIQTALLNSILIQTLPDYPADEMHNFQNLNEAINIFDLVEESLEKKWKNELNLYHLQVCKKLAETLVLQRDALISLKLKSTEGLFQRNMNENLNKIQTLIELTKNKINIGLKKPTSHDSIQTDRIMESINASFENSFIHDLVENGANTSITESIKNIEQFFEYKAENTPEAIRKREEYEEEQRLKEEQENAERKRIEEEEERKRLELEEKLKKEREEELKRQKELEELEKRKKEEKERQEKEEKEHLMKELKIHQEKIKKLEQDELLRWSKQKEEIEIEKIRLRNEINEEMNKKVKEFEAKQKKSADQMDSSYKSDKIIGLIDTLNRQRSQYFEMNKETLKEQFSFIKNQNTKINNEIKQLRLSANNRRKSLIEFKQIVTNFNEICDIKLYNSRFSIFYWLFQQNPNLAHSMWHQQNVMNEIKKCQIEKKSLIPEVKTPTRNQTKMNETSFLSVNEFQTPDTRLNQISFLEKPIGDIKFPSNFNVIEQLRKSADAFNSSQQSIENEEEEQYDSEEEHDDDDENFYNEDECYDDEEDYYDDENYEEEDEADCNRPETENTKQDTFLSCEDFDLTKSELSKVSMNELQILFSQNAYLYTYDIEKRLWMTKGKCKLEVIGDEISQKGDFKVHMICNLLDEKRVYEFDVTRFTNLNDFKNSNSAIYWFETKKALNNCCEPAGVRFENDSIKNEFKNLIEKCQKNMENNKSKLETRSSNSLLYPSDLLPEDLVGKFEKQITFILNENLPQSCVVLNITPIDKVYFLTIKQNDSVVFKHIITSDQSYEMSEKPKLRQYIFKYKISGDQVRVDYLSHKQSDETTVYDICLIFSSSPALLEFINVLNLKK</sequence>